<dbReference type="Proteomes" id="UP000281474">
    <property type="component" value="Unassembled WGS sequence"/>
</dbReference>
<evidence type="ECO:0000313" key="4">
    <source>
        <dbReference type="EMBL" id="RLV60797.1"/>
    </source>
</evidence>
<dbReference type="GO" id="GO:0008713">
    <property type="term" value="F:ADP-heptose-lipopolysaccharide heptosyltransferase activity"/>
    <property type="evidence" value="ECO:0007669"/>
    <property type="project" value="TreeGrafter"/>
</dbReference>
<dbReference type="Gene3D" id="3.40.50.2000">
    <property type="entry name" value="Glycogen Phosphorylase B"/>
    <property type="match status" value="2"/>
</dbReference>
<dbReference type="PANTHER" id="PTHR30160:SF21">
    <property type="entry name" value="LIPOPOLYSACCHARIDE CORE HEPTOSYLTRANSFERASE OPSX"/>
    <property type="match status" value="1"/>
</dbReference>
<accession>A0A3L8PZG6</accession>
<dbReference type="GO" id="GO:0009244">
    <property type="term" value="P:lipopolysaccharide core region biosynthetic process"/>
    <property type="evidence" value="ECO:0007669"/>
    <property type="project" value="TreeGrafter"/>
</dbReference>
<keyword evidence="1" id="KW-0328">Glycosyltransferase</keyword>
<evidence type="ECO:0000313" key="5">
    <source>
        <dbReference type="Proteomes" id="UP000281474"/>
    </source>
</evidence>
<dbReference type="RefSeq" id="WP_121837880.1">
    <property type="nucleotide sequence ID" value="NZ_ML014760.1"/>
</dbReference>
<comment type="similarity">
    <text evidence="3">Belongs to the glycosyltransferase 9 family.</text>
</comment>
<dbReference type="InterPro" id="IPR002201">
    <property type="entry name" value="Glyco_trans_9"/>
</dbReference>
<organism evidence="4 5">
    <name type="scientific">Parashewanella curva</name>
    <dbReference type="NCBI Taxonomy" id="2338552"/>
    <lineage>
        <taxon>Bacteria</taxon>
        <taxon>Pseudomonadati</taxon>
        <taxon>Pseudomonadota</taxon>
        <taxon>Gammaproteobacteria</taxon>
        <taxon>Alteromonadales</taxon>
        <taxon>Shewanellaceae</taxon>
        <taxon>Parashewanella</taxon>
    </lineage>
</organism>
<dbReference type="EMBL" id="QZEI01000011">
    <property type="protein sequence ID" value="RLV60797.1"/>
    <property type="molecule type" value="Genomic_DNA"/>
</dbReference>
<dbReference type="FunFam" id="3.40.50.2000:FF:000023">
    <property type="entry name" value="ADP-heptose--LPS heptosyltransferase II"/>
    <property type="match status" value="1"/>
</dbReference>
<dbReference type="Pfam" id="PF01075">
    <property type="entry name" value="Glyco_transf_9"/>
    <property type="match status" value="1"/>
</dbReference>
<dbReference type="InterPro" id="IPR051199">
    <property type="entry name" value="LPS_LOS_Heptosyltrfase"/>
</dbReference>
<dbReference type="FunFam" id="3.40.50.2000:FF:000164">
    <property type="entry name" value="Lipopolysaccharide heptosyltransferase I"/>
    <property type="match status" value="1"/>
</dbReference>
<name>A0A3L8PZG6_9GAMM</name>
<gene>
    <name evidence="4" type="ORF">D5018_04850</name>
</gene>
<evidence type="ECO:0000256" key="2">
    <source>
        <dbReference type="ARBA" id="ARBA00022679"/>
    </source>
</evidence>
<sequence>MKLDLSTKQSLCVLRLSAIGDVCHAVAMVQAIQRQYPHLTITWVIGKVEYQLVKHLPNVEFVIFDKSQGWRSYTNLKRALKGQCFDVLLHMQVALRASVASQMIKANVKVGFDKVRAKEGQWLFINHHIEPQHEPHVLDGFMGFAKAIGVVDITPKWNIPIPEADELWAQQQCQQPTFIICAAASKAERNWLPERYAQVADHMANRGYQVMLCGGPAQLELDLAQQISDHSQAQLINHVGKTSLLQLLALLKQATVVLAPDTGPAHMATTQGTPVIGLYAHSNPERTGPYNDRDKVVSVYQDVIAEQQQGEVKWGKRAKGEALMERIGVDPVLRKLTNF</sequence>
<proteinExistence type="inferred from homology"/>
<dbReference type="SUPFAM" id="SSF53756">
    <property type="entry name" value="UDP-Glycosyltransferase/glycogen phosphorylase"/>
    <property type="match status" value="1"/>
</dbReference>
<comment type="caution">
    <text evidence="4">The sequence shown here is derived from an EMBL/GenBank/DDBJ whole genome shotgun (WGS) entry which is preliminary data.</text>
</comment>
<keyword evidence="5" id="KW-1185">Reference proteome</keyword>
<dbReference type="GO" id="GO:0005829">
    <property type="term" value="C:cytosol"/>
    <property type="evidence" value="ECO:0007669"/>
    <property type="project" value="TreeGrafter"/>
</dbReference>
<dbReference type="CDD" id="cd03789">
    <property type="entry name" value="GT9_LPS_heptosyltransferase"/>
    <property type="match status" value="1"/>
</dbReference>
<keyword evidence="2 4" id="KW-0808">Transferase</keyword>
<evidence type="ECO:0000256" key="1">
    <source>
        <dbReference type="ARBA" id="ARBA00022676"/>
    </source>
</evidence>
<dbReference type="OrthoDB" id="9781892at2"/>
<dbReference type="PANTHER" id="PTHR30160">
    <property type="entry name" value="TETRAACYLDISACCHARIDE 4'-KINASE-RELATED"/>
    <property type="match status" value="1"/>
</dbReference>
<protein>
    <submittedName>
        <fullName evidence="4">Glycosyltransferase family 9 protein</fullName>
    </submittedName>
</protein>
<evidence type="ECO:0000256" key="3">
    <source>
        <dbReference type="ARBA" id="ARBA00043995"/>
    </source>
</evidence>
<dbReference type="AlphaFoldDB" id="A0A3L8PZG6"/>
<reference evidence="4 5" key="1">
    <citation type="submission" date="2018-09" db="EMBL/GenBank/DDBJ databases">
        <title>Phylogeny of the Shewanellaceae, and recommendation for two new genera, Pseudoshewanella and Parashewanella.</title>
        <authorList>
            <person name="Wang G."/>
        </authorList>
    </citation>
    <scope>NUCLEOTIDE SEQUENCE [LARGE SCALE GENOMIC DNA]</scope>
    <source>
        <strain evidence="4 5">C51</strain>
    </source>
</reference>